<dbReference type="Pfam" id="PF07798">
    <property type="entry name" value="CCDC90-like"/>
    <property type="match status" value="1"/>
</dbReference>
<keyword evidence="6" id="KW-0496">Mitochondrion</keyword>
<keyword evidence="4" id="KW-1133">Transmembrane helix</keyword>
<accession>A0A4U1FQ76</accession>
<sequence length="552" mass="59657">TPLFLKFTGRDENARSPAHPAGKRRLGAAAHARSCRRCLAGAARDRHERVRGPVTASGMDCGSVTNERPKRRRRLLLSLVAGRGGGPGGRGVPTRHLLPGLLGGLGALRPRAPAARGGASRASPLLLLLLLPSPRLAAASPRRPLADWERSRAGPSTAPAGRGGARKCQPGLAPGVTCAAGALHLCLGQVAALASSRRGEGRGGGSWAGQPRSPGSSGRGDEGLSGPALWATQTWASSGEKTRIIRNAGTRCLAQSVMGCGGVGWGRCVRAQRKRVCRAVLSELSVCAGSLHLESKRRDFTSSRSRKLYFDTHALVCLLEENGFTTQQAEIIVSALVKIMEANMDIVYKDMVTKMQQEITLQEIMSQIANVKKDMIILEKSEFSALRSENEDEVIKVRTDTKLDFSLEKSRVKELYSLNERKLLEVKTEMVSLHAQQDRAITQTDRKIDTEVAGLKTMLESHKLDNIKYLAARKSCCLMKHCDWDADSLSLLEWCGTASLENRLTLGLEVYFSLWDRLSSFWSSKGGTGSIPDDIPTGDAGGHISLSVNLDR</sequence>
<proteinExistence type="inferred from homology"/>
<evidence type="ECO:0000256" key="1">
    <source>
        <dbReference type="ARBA" id="ARBA00004325"/>
    </source>
</evidence>
<organism evidence="9 10">
    <name type="scientific">Monodon monoceros</name>
    <name type="common">Narwhal</name>
    <name type="synonym">Ceratodon monodon</name>
    <dbReference type="NCBI Taxonomy" id="40151"/>
    <lineage>
        <taxon>Eukaryota</taxon>
        <taxon>Metazoa</taxon>
        <taxon>Chordata</taxon>
        <taxon>Craniata</taxon>
        <taxon>Vertebrata</taxon>
        <taxon>Euteleostomi</taxon>
        <taxon>Mammalia</taxon>
        <taxon>Eutheria</taxon>
        <taxon>Laurasiatheria</taxon>
        <taxon>Artiodactyla</taxon>
        <taxon>Whippomorpha</taxon>
        <taxon>Cetacea</taxon>
        <taxon>Odontoceti</taxon>
        <taxon>Monodontidae</taxon>
        <taxon>Monodon</taxon>
    </lineage>
</organism>
<feature type="region of interest" description="Disordered" evidence="8">
    <location>
        <begin position="141"/>
        <end position="166"/>
    </location>
</feature>
<evidence type="ECO:0000256" key="3">
    <source>
        <dbReference type="ARBA" id="ARBA00022692"/>
    </source>
</evidence>
<evidence type="ECO:0000256" key="7">
    <source>
        <dbReference type="ARBA" id="ARBA00023136"/>
    </source>
</evidence>
<evidence type="ECO:0000313" key="10">
    <source>
        <dbReference type="Proteomes" id="UP000308365"/>
    </source>
</evidence>
<dbReference type="FunFam" id="1.20.5.340:FF:000015">
    <property type="entry name" value="Mitochondrial calcium uniporter regulator 1"/>
    <property type="match status" value="1"/>
</dbReference>
<name>A0A4U1FQ76_MONMO</name>
<evidence type="ECO:0000256" key="8">
    <source>
        <dbReference type="SAM" id="MobiDB-lite"/>
    </source>
</evidence>
<dbReference type="GO" id="GO:0005743">
    <property type="term" value="C:mitochondrial inner membrane"/>
    <property type="evidence" value="ECO:0007669"/>
    <property type="project" value="TreeGrafter"/>
</dbReference>
<feature type="region of interest" description="Disordered" evidence="8">
    <location>
        <begin position="198"/>
        <end position="224"/>
    </location>
</feature>
<comment type="caution">
    <text evidence="9">The sequence shown here is derived from an EMBL/GenBank/DDBJ whole genome shotgun (WGS) entry which is preliminary data.</text>
</comment>
<dbReference type="Gene3D" id="1.20.5.340">
    <property type="match status" value="1"/>
</dbReference>
<comment type="similarity">
    <text evidence="2">Belongs to the CCDC90 family.</text>
</comment>
<dbReference type="GO" id="GO:0036444">
    <property type="term" value="P:calcium import into the mitochondrion"/>
    <property type="evidence" value="ECO:0007669"/>
    <property type="project" value="TreeGrafter"/>
</dbReference>
<feature type="region of interest" description="Disordered" evidence="8">
    <location>
        <begin position="1"/>
        <end position="27"/>
    </location>
</feature>
<evidence type="ECO:0000313" key="9">
    <source>
        <dbReference type="EMBL" id="TKC52104.1"/>
    </source>
</evidence>
<evidence type="ECO:0008006" key="11">
    <source>
        <dbReference type="Google" id="ProtNLM"/>
    </source>
</evidence>
<evidence type="ECO:0000256" key="2">
    <source>
        <dbReference type="ARBA" id="ARBA00007224"/>
    </source>
</evidence>
<keyword evidence="7" id="KW-0472">Membrane</keyword>
<dbReference type="AlphaFoldDB" id="A0A4U1FQ76"/>
<keyword evidence="3" id="KW-0812">Transmembrane</keyword>
<keyword evidence="5" id="KW-0175">Coiled coil</keyword>
<feature type="non-terminal residue" evidence="9">
    <location>
        <position position="1"/>
    </location>
</feature>
<dbReference type="InterPro" id="IPR024461">
    <property type="entry name" value="CCDC90-like"/>
</dbReference>
<protein>
    <recommendedName>
        <fullName evidence="11">Mitochondrial calcium uniporter regulator 1</fullName>
    </recommendedName>
</protein>
<dbReference type="EMBL" id="RWIC01000038">
    <property type="protein sequence ID" value="TKC52104.1"/>
    <property type="molecule type" value="Genomic_DNA"/>
</dbReference>
<dbReference type="GO" id="GO:0051561">
    <property type="term" value="P:positive regulation of mitochondrial calcium ion concentration"/>
    <property type="evidence" value="ECO:0007669"/>
    <property type="project" value="TreeGrafter"/>
</dbReference>
<dbReference type="PANTHER" id="PTHR14360:SF11">
    <property type="entry name" value="MITOCHONDRIAL CALCIUM UNIPORTER REGULATOR 1"/>
    <property type="match status" value="1"/>
</dbReference>
<dbReference type="Proteomes" id="UP000308365">
    <property type="component" value="Unassembled WGS sequence"/>
</dbReference>
<gene>
    <name evidence="9" type="ORF">EI555_021290</name>
</gene>
<evidence type="ECO:0000256" key="5">
    <source>
        <dbReference type="ARBA" id="ARBA00023054"/>
    </source>
</evidence>
<dbReference type="PANTHER" id="PTHR14360">
    <property type="entry name" value="PROTEIN FMP32, MITOCHONDRIAL"/>
    <property type="match status" value="1"/>
</dbReference>
<comment type="subcellular location">
    <subcellularLocation>
        <location evidence="1">Mitochondrion membrane</location>
    </subcellularLocation>
</comment>
<evidence type="ECO:0000256" key="4">
    <source>
        <dbReference type="ARBA" id="ARBA00022989"/>
    </source>
</evidence>
<reference evidence="10" key="1">
    <citation type="journal article" date="2019" name="IScience">
        <title>Narwhal Genome Reveals Long-Term Low Genetic Diversity despite Current Large Abundance Size.</title>
        <authorList>
            <person name="Westbury M.V."/>
            <person name="Petersen B."/>
            <person name="Garde E."/>
            <person name="Heide-Jorgensen M.P."/>
            <person name="Lorenzen E.D."/>
        </authorList>
    </citation>
    <scope>NUCLEOTIDE SEQUENCE [LARGE SCALE GENOMIC DNA]</scope>
</reference>
<evidence type="ECO:0000256" key="6">
    <source>
        <dbReference type="ARBA" id="ARBA00023128"/>
    </source>
</evidence>